<dbReference type="SUPFAM" id="SSF161098">
    <property type="entry name" value="MetI-like"/>
    <property type="match status" value="1"/>
</dbReference>
<evidence type="ECO:0000256" key="3">
    <source>
        <dbReference type="ARBA" id="ARBA00022989"/>
    </source>
</evidence>
<keyword evidence="2" id="KW-0812">Transmembrane</keyword>
<evidence type="ECO:0000313" key="6">
    <source>
        <dbReference type="Proteomes" id="UP000254817"/>
    </source>
</evidence>
<gene>
    <name evidence="5" type="ORF">NCTC11112_02695</name>
</gene>
<reference evidence="5 6" key="1">
    <citation type="submission" date="2018-06" db="EMBL/GenBank/DDBJ databases">
        <authorList>
            <consortium name="Pathogen Informatics"/>
            <person name="Doyle S."/>
        </authorList>
    </citation>
    <scope>NUCLEOTIDE SEQUENCE [LARGE SCALE GENOMIC DNA]</scope>
    <source>
        <strain evidence="5 6">NCTC11112</strain>
    </source>
</reference>
<comment type="subcellular location">
    <subcellularLocation>
        <location evidence="1">Membrane</location>
        <topology evidence="1">Multi-pass membrane protein</topology>
    </subcellularLocation>
</comment>
<evidence type="ECO:0000256" key="1">
    <source>
        <dbReference type="ARBA" id="ARBA00004141"/>
    </source>
</evidence>
<evidence type="ECO:0008006" key="7">
    <source>
        <dbReference type="Google" id="ProtNLM"/>
    </source>
</evidence>
<evidence type="ECO:0000256" key="4">
    <source>
        <dbReference type="ARBA" id="ARBA00023136"/>
    </source>
</evidence>
<name>A0A376MPV6_ECOLX</name>
<keyword evidence="4" id="KW-0472">Membrane</keyword>
<organism evidence="5 6">
    <name type="scientific">Escherichia coli</name>
    <dbReference type="NCBI Taxonomy" id="562"/>
    <lineage>
        <taxon>Bacteria</taxon>
        <taxon>Pseudomonadati</taxon>
        <taxon>Pseudomonadota</taxon>
        <taxon>Gammaproteobacteria</taxon>
        <taxon>Enterobacterales</taxon>
        <taxon>Enterobacteriaceae</taxon>
        <taxon>Escherichia</taxon>
    </lineage>
</organism>
<proteinExistence type="predicted"/>
<dbReference type="Proteomes" id="UP000254817">
    <property type="component" value="Unassembled WGS sequence"/>
</dbReference>
<dbReference type="EMBL" id="UGAW01000001">
    <property type="protein sequence ID" value="STG52200.1"/>
    <property type="molecule type" value="Genomic_DNA"/>
</dbReference>
<sequence>MPGIPQRYATVQARCDESGVAGLCLSGHDSGDWFSDSLNDRWLSELLDYRGLPLMSVGVLLVICCTMRFQAIAIGALDVRLGRIPESLEQASRLLGENGTGTFVRVHFPVLLW</sequence>
<accession>A0A376MPV6</accession>
<dbReference type="GO" id="GO:0016020">
    <property type="term" value="C:membrane"/>
    <property type="evidence" value="ECO:0007669"/>
    <property type="project" value="UniProtKB-SubCell"/>
</dbReference>
<keyword evidence="3" id="KW-1133">Transmembrane helix</keyword>
<protein>
    <recommendedName>
        <fullName evidence="7">ABC transporter permease</fullName>
    </recommendedName>
</protein>
<evidence type="ECO:0000313" key="5">
    <source>
        <dbReference type="EMBL" id="STG52200.1"/>
    </source>
</evidence>
<dbReference type="InterPro" id="IPR035906">
    <property type="entry name" value="MetI-like_sf"/>
</dbReference>
<dbReference type="AlphaFoldDB" id="A0A376MPV6"/>
<evidence type="ECO:0000256" key="2">
    <source>
        <dbReference type="ARBA" id="ARBA00022692"/>
    </source>
</evidence>